<proteinExistence type="predicted"/>
<name>A0A175R6T4_9HYPH</name>
<evidence type="ECO:0000313" key="2">
    <source>
        <dbReference type="EMBL" id="KTQ88021.1"/>
    </source>
</evidence>
<dbReference type="EMBL" id="LDPZ01000043">
    <property type="protein sequence ID" value="KTQ88021.1"/>
    <property type="molecule type" value="Genomic_DNA"/>
</dbReference>
<comment type="caution">
    <text evidence="2">The sequence shown here is derived from an EMBL/GenBank/DDBJ whole genome shotgun (WGS) entry which is preliminary data.</text>
</comment>
<reference evidence="2 3" key="1">
    <citation type="journal article" date="2016" name="Front. Microbiol.">
        <title>Genomic Resource of Rice Seed Associated Bacteria.</title>
        <authorList>
            <person name="Midha S."/>
            <person name="Bansal K."/>
            <person name="Sharma S."/>
            <person name="Kumar N."/>
            <person name="Patil P.P."/>
            <person name="Chaudhry V."/>
            <person name="Patil P.B."/>
        </authorList>
    </citation>
    <scope>NUCLEOTIDE SEQUENCE [LARGE SCALE GENOMIC DNA]</scope>
    <source>
        <strain evidence="2 3">NS226</strain>
    </source>
</reference>
<accession>A0A175R6T4</accession>
<protein>
    <submittedName>
        <fullName evidence="2">Uncharacterized protein</fullName>
    </submittedName>
</protein>
<feature type="region of interest" description="Disordered" evidence="1">
    <location>
        <begin position="374"/>
        <end position="400"/>
    </location>
</feature>
<gene>
    <name evidence="2" type="ORF">NS226_17385</name>
</gene>
<evidence type="ECO:0000313" key="3">
    <source>
        <dbReference type="Proteomes" id="UP000078272"/>
    </source>
</evidence>
<dbReference type="AlphaFoldDB" id="A0A175R6T4"/>
<feature type="region of interest" description="Disordered" evidence="1">
    <location>
        <begin position="19"/>
        <end position="40"/>
    </location>
</feature>
<dbReference type="Proteomes" id="UP000078272">
    <property type="component" value="Unassembled WGS sequence"/>
</dbReference>
<organism evidence="2 3">
    <name type="scientific">Aureimonas ureilytica</name>
    <dbReference type="NCBI Taxonomy" id="401562"/>
    <lineage>
        <taxon>Bacteria</taxon>
        <taxon>Pseudomonadati</taxon>
        <taxon>Pseudomonadota</taxon>
        <taxon>Alphaproteobacteria</taxon>
        <taxon>Hyphomicrobiales</taxon>
        <taxon>Aurantimonadaceae</taxon>
        <taxon>Aureimonas</taxon>
    </lineage>
</organism>
<sequence>MMSIKELAALSARSLEELDDEASRYRPDDDLTYDSTADDLLPSDPHYVPTVYVDRRRLGGDVHTRQIFEFYMRNYPQYNLNIPPQLANVLPIKINILPVSPDDFRSFRLSNWPIAERLFEDRGYVSPIEARYARRGNQKDSAFVREHLKWLDVSTFMLSEMLKVRGGDFFGWKADYVGDELDDELIDLFMEDKRLEVLGPLCGRASDRNPNERLRNDDDDVVQDPYLPGLPRDLDYALVDYEGLLLGCNDVWPGDQIHLAEMLTPVTSLKRCADEFAKLHPFGHRTRDVAAQINFEMTRTAAEAFFDPYHFGFADAPRTQSKWSDRPREIVTLPDAIMIWYTQIHVVLRKAVWAVRLPEHPKSARDDLRREADVLQGDQRQRPVPVGANGPIYRSRDEDDLGPMRSILESHLRPFQEQNQRRRIEREIQDRERKEGVNRKKQGTIDLTIEQFRFGLTKDEYLTACLCGMRVETPDGNERRAADDVVATWVGRLKREGRQSVNWIVAEAIWAVAGDLHRPDDFFATLLSSDAWKAVVATALRVLDTDEVVDVRYVWSRDRRTPWLALPDKDGVLVIFGPLLSFPAHRSAYWREKAHAIRNNTDFRVDRKPGMN</sequence>
<evidence type="ECO:0000256" key="1">
    <source>
        <dbReference type="SAM" id="MobiDB-lite"/>
    </source>
</evidence>
<dbReference type="PATRIC" id="fig|401562.3.peg.3412"/>